<dbReference type="AlphaFoldDB" id="A0A7W6H310"/>
<dbReference type="RefSeq" id="WP_183198516.1">
    <property type="nucleotide sequence ID" value="NZ_JACIEK010000001.1"/>
</dbReference>
<protein>
    <submittedName>
        <fullName evidence="2">Uncharacterized membrane protein YtjA (UPF0391 family)</fullName>
    </submittedName>
</protein>
<dbReference type="Proteomes" id="UP000542776">
    <property type="component" value="Unassembled WGS sequence"/>
</dbReference>
<comment type="caution">
    <text evidence="2">The sequence shown here is derived from an EMBL/GenBank/DDBJ whole genome shotgun (WGS) entry which is preliminary data.</text>
</comment>
<keyword evidence="3" id="KW-1185">Reference proteome</keyword>
<dbReference type="EMBL" id="JACIEK010000001">
    <property type="protein sequence ID" value="MBB3997220.1"/>
    <property type="molecule type" value="Genomic_DNA"/>
</dbReference>
<evidence type="ECO:0000313" key="2">
    <source>
        <dbReference type="EMBL" id="MBB3997220.1"/>
    </source>
</evidence>
<keyword evidence="1" id="KW-0812">Transmembrane</keyword>
<sequence>MSTFRHFLITWPAFVIIALIDGALNSGFNGWSFIAGVVACRAGDLLFTVVTESKA</sequence>
<gene>
    <name evidence="2" type="ORF">GGR04_001041</name>
</gene>
<evidence type="ECO:0000256" key="1">
    <source>
        <dbReference type="SAM" id="Phobius"/>
    </source>
</evidence>
<evidence type="ECO:0000313" key="3">
    <source>
        <dbReference type="Proteomes" id="UP000542776"/>
    </source>
</evidence>
<organism evidence="2 3">
    <name type="scientific">Aureimonas pseudogalii</name>
    <dbReference type="NCBI Taxonomy" id="1744844"/>
    <lineage>
        <taxon>Bacteria</taxon>
        <taxon>Pseudomonadati</taxon>
        <taxon>Pseudomonadota</taxon>
        <taxon>Alphaproteobacteria</taxon>
        <taxon>Hyphomicrobiales</taxon>
        <taxon>Aurantimonadaceae</taxon>
        <taxon>Aureimonas</taxon>
    </lineage>
</organism>
<proteinExistence type="predicted"/>
<reference evidence="2 3" key="1">
    <citation type="submission" date="2020-08" db="EMBL/GenBank/DDBJ databases">
        <title>Genomic Encyclopedia of Type Strains, Phase IV (KMG-IV): sequencing the most valuable type-strain genomes for metagenomic binning, comparative biology and taxonomic classification.</title>
        <authorList>
            <person name="Goeker M."/>
        </authorList>
    </citation>
    <scope>NUCLEOTIDE SEQUENCE [LARGE SCALE GENOMIC DNA]</scope>
    <source>
        <strain evidence="2 3">DSM 102238</strain>
    </source>
</reference>
<feature type="transmembrane region" description="Helical" evidence="1">
    <location>
        <begin position="30"/>
        <end position="50"/>
    </location>
</feature>
<keyword evidence="1" id="KW-0472">Membrane</keyword>
<keyword evidence="1" id="KW-1133">Transmembrane helix</keyword>
<accession>A0A7W6H310</accession>
<feature type="transmembrane region" description="Helical" evidence="1">
    <location>
        <begin position="7"/>
        <end position="24"/>
    </location>
</feature>
<name>A0A7W6H310_9HYPH</name>